<keyword evidence="4" id="KW-1185">Reference proteome</keyword>
<dbReference type="AlphaFoldDB" id="A0A9X3TMZ9"/>
<dbReference type="Pfam" id="PF00395">
    <property type="entry name" value="SLH"/>
    <property type="match status" value="1"/>
</dbReference>
<evidence type="ECO:0000256" key="1">
    <source>
        <dbReference type="SAM" id="SignalP"/>
    </source>
</evidence>
<accession>A0A9X3TMZ9</accession>
<dbReference type="RefSeq" id="WP_029098298.1">
    <property type="nucleotide sequence ID" value="NZ_JAPYYP010000003.1"/>
</dbReference>
<dbReference type="PANTHER" id="PTHR43308">
    <property type="entry name" value="OUTER MEMBRANE PROTEIN ALPHA-RELATED"/>
    <property type="match status" value="1"/>
</dbReference>
<feature type="chain" id="PRO_5040744724" evidence="1">
    <location>
        <begin position="27"/>
        <end position="370"/>
    </location>
</feature>
<sequence>MFKRSLLWVLMVCLLIQGVFVPRANAETAYDDVKGHWASEQIQFLTEQGVYKGNGTRHFYPDKPITRGEALALVNRVFEAVYGPLAAPEEKAYLDHRYPLRKEIEALTANLQVLLDVQTGFVNEYRPGDKILYYLHLASQGQLMKTPQKELVDWWVPTQYLQYPLSREEASMILFHVLAPYKMRSMNVKPQDVAPFFAGYHGWKQPSGYPDTASPYAGAIREFHLFSETRLFNPYKNMTRAEFAAVLKRLYDFYADDAAKQFRESQQRQQKAVNLLLTAANHAYRTKNGKWLDAYLSKPAQESIAKIALPLHDYRVALTLRKDDTDKNKLWVAAAYADPKVGNYELEYLLEPDEGNPFGRKVTSIKFIQK</sequence>
<dbReference type="InterPro" id="IPR001119">
    <property type="entry name" value="SLH_dom"/>
</dbReference>
<name>A0A9X3TMZ9_9BACL</name>
<proteinExistence type="predicted"/>
<dbReference type="PROSITE" id="PS51272">
    <property type="entry name" value="SLH"/>
    <property type="match status" value="1"/>
</dbReference>
<dbReference type="InterPro" id="IPR051465">
    <property type="entry name" value="Cell_Envelope_Struct_Comp"/>
</dbReference>
<dbReference type="EMBL" id="JAPYYP010000003">
    <property type="protein sequence ID" value="MDA5107489.1"/>
    <property type="molecule type" value="Genomic_DNA"/>
</dbReference>
<comment type="caution">
    <text evidence="3">The sequence shown here is derived from an EMBL/GenBank/DDBJ whole genome shotgun (WGS) entry which is preliminary data.</text>
</comment>
<evidence type="ECO:0000313" key="4">
    <source>
        <dbReference type="Proteomes" id="UP001151071"/>
    </source>
</evidence>
<feature type="domain" description="SLH" evidence="2">
    <location>
        <begin position="25"/>
        <end position="88"/>
    </location>
</feature>
<dbReference type="PANTHER" id="PTHR43308:SF5">
    <property type="entry name" value="S-LAYER PROTEIN _ PEPTIDOGLYCAN ENDO-BETA-N-ACETYLGLUCOSAMINIDASE"/>
    <property type="match status" value="1"/>
</dbReference>
<feature type="signal peptide" evidence="1">
    <location>
        <begin position="1"/>
        <end position="26"/>
    </location>
</feature>
<organism evidence="3 4">
    <name type="scientific">Brevibacillus thermoruber</name>
    <dbReference type="NCBI Taxonomy" id="33942"/>
    <lineage>
        <taxon>Bacteria</taxon>
        <taxon>Bacillati</taxon>
        <taxon>Bacillota</taxon>
        <taxon>Bacilli</taxon>
        <taxon>Bacillales</taxon>
        <taxon>Paenibacillaceae</taxon>
        <taxon>Brevibacillus</taxon>
    </lineage>
</organism>
<gene>
    <name evidence="3" type="ORF">O3V59_03880</name>
</gene>
<reference evidence="3" key="1">
    <citation type="submission" date="2022-12" db="EMBL/GenBank/DDBJ databases">
        <title>Draft genome sequence of the thermophilic strain Brevibacillus thermoruber HT42, isolated from Los Humeros, Puebla, Mexico, with biotechnological potential.</title>
        <authorList>
            <person name="Lara Sanchez J."/>
            <person name="Solis Palacios R."/>
            <person name="Bustos Baena A.S."/>
            <person name="Ruz Baez A.E."/>
            <person name="Espinosa Luna G."/>
            <person name="Oliart Ros R.M."/>
        </authorList>
    </citation>
    <scope>NUCLEOTIDE SEQUENCE</scope>
    <source>
        <strain evidence="3">HT42</strain>
    </source>
</reference>
<protein>
    <submittedName>
        <fullName evidence="3">S-layer homology domain-containing protein</fullName>
    </submittedName>
</protein>
<evidence type="ECO:0000259" key="2">
    <source>
        <dbReference type="PROSITE" id="PS51272"/>
    </source>
</evidence>
<evidence type="ECO:0000313" key="3">
    <source>
        <dbReference type="EMBL" id="MDA5107489.1"/>
    </source>
</evidence>
<dbReference type="Proteomes" id="UP001151071">
    <property type="component" value="Unassembled WGS sequence"/>
</dbReference>
<keyword evidence="1" id="KW-0732">Signal</keyword>